<keyword evidence="2" id="KW-1185">Reference proteome</keyword>
<protein>
    <submittedName>
        <fullName evidence="1">Uncharacterized protein</fullName>
    </submittedName>
</protein>
<sequence>MSRVGIWLMTLVWRSVGGVWHHQLFSDADASRPQLTMRHPYLSISLGASVSALVYSTCVRIHTFSQCTGVDDRDLASGLHSPVVSLCTDFWQQDHTIFRHCSSTRLYKPLNRRSATRTGQPLAYAIRRLH</sequence>
<organism evidence="1 2">
    <name type="scientific">Lentithecium fluviatile CBS 122367</name>
    <dbReference type="NCBI Taxonomy" id="1168545"/>
    <lineage>
        <taxon>Eukaryota</taxon>
        <taxon>Fungi</taxon>
        <taxon>Dikarya</taxon>
        <taxon>Ascomycota</taxon>
        <taxon>Pezizomycotina</taxon>
        <taxon>Dothideomycetes</taxon>
        <taxon>Pleosporomycetidae</taxon>
        <taxon>Pleosporales</taxon>
        <taxon>Massarineae</taxon>
        <taxon>Lentitheciaceae</taxon>
        <taxon>Lentithecium</taxon>
    </lineage>
</organism>
<evidence type="ECO:0000313" key="1">
    <source>
        <dbReference type="EMBL" id="KAF2691885.1"/>
    </source>
</evidence>
<reference evidence="1" key="1">
    <citation type="journal article" date="2020" name="Stud. Mycol.">
        <title>101 Dothideomycetes genomes: a test case for predicting lifestyles and emergence of pathogens.</title>
        <authorList>
            <person name="Haridas S."/>
            <person name="Albert R."/>
            <person name="Binder M."/>
            <person name="Bloem J."/>
            <person name="Labutti K."/>
            <person name="Salamov A."/>
            <person name="Andreopoulos B."/>
            <person name="Baker S."/>
            <person name="Barry K."/>
            <person name="Bills G."/>
            <person name="Bluhm B."/>
            <person name="Cannon C."/>
            <person name="Castanera R."/>
            <person name="Culley D."/>
            <person name="Daum C."/>
            <person name="Ezra D."/>
            <person name="Gonzalez J."/>
            <person name="Henrissat B."/>
            <person name="Kuo A."/>
            <person name="Liang C."/>
            <person name="Lipzen A."/>
            <person name="Lutzoni F."/>
            <person name="Magnuson J."/>
            <person name="Mondo S."/>
            <person name="Nolan M."/>
            <person name="Ohm R."/>
            <person name="Pangilinan J."/>
            <person name="Park H.-J."/>
            <person name="Ramirez L."/>
            <person name="Alfaro M."/>
            <person name="Sun H."/>
            <person name="Tritt A."/>
            <person name="Yoshinaga Y."/>
            <person name="Zwiers L.-H."/>
            <person name="Turgeon B."/>
            <person name="Goodwin S."/>
            <person name="Spatafora J."/>
            <person name="Crous P."/>
            <person name="Grigoriev I."/>
        </authorList>
    </citation>
    <scope>NUCLEOTIDE SEQUENCE</scope>
    <source>
        <strain evidence="1">CBS 122367</strain>
    </source>
</reference>
<proteinExistence type="predicted"/>
<dbReference type="AlphaFoldDB" id="A0A6G1JP34"/>
<accession>A0A6G1JP34</accession>
<dbReference type="EMBL" id="MU005569">
    <property type="protein sequence ID" value="KAF2691885.1"/>
    <property type="molecule type" value="Genomic_DNA"/>
</dbReference>
<gene>
    <name evidence="1" type="ORF">K458DRAFT_6791</name>
</gene>
<name>A0A6G1JP34_9PLEO</name>
<evidence type="ECO:0000313" key="2">
    <source>
        <dbReference type="Proteomes" id="UP000799291"/>
    </source>
</evidence>
<dbReference type="Proteomes" id="UP000799291">
    <property type="component" value="Unassembled WGS sequence"/>
</dbReference>